<feature type="coiled-coil region" evidence="1">
    <location>
        <begin position="212"/>
        <end position="239"/>
    </location>
</feature>
<feature type="region of interest" description="Disordered" evidence="2">
    <location>
        <begin position="1"/>
        <end position="108"/>
    </location>
</feature>
<evidence type="ECO:0000313" key="3">
    <source>
        <dbReference type="EnsemblMetazoa" id="ACOM033667-PA.1"/>
    </source>
</evidence>
<dbReference type="VEuPathDB" id="VectorBase:ACON2_033594"/>
<dbReference type="EnsemblMetazoa" id="ACOM033667-RA">
    <property type="protein sequence ID" value="ACOM033667-PA.1"/>
    <property type="gene ID" value="ACOM033667"/>
</dbReference>
<accession>A0A8W7PLR8</accession>
<evidence type="ECO:0000256" key="1">
    <source>
        <dbReference type="SAM" id="Coils"/>
    </source>
</evidence>
<feature type="region of interest" description="Disordered" evidence="2">
    <location>
        <begin position="130"/>
        <end position="149"/>
    </location>
</feature>
<feature type="compositionally biased region" description="Basic and acidic residues" evidence="2">
    <location>
        <begin position="298"/>
        <end position="325"/>
    </location>
</feature>
<keyword evidence="1" id="KW-0175">Coiled coil</keyword>
<dbReference type="Proteomes" id="UP000075882">
    <property type="component" value="Unassembled WGS sequence"/>
</dbReference>
<proteinExistence type="predicted"/>
<reference evidence="3" key="1">
    <citation type="submission" date="2022-08" db="UniProtKB">
        <authorList>
            <consortium name="EnsemblMetazoa"/>
        </authorList>
    </citation>
    <scope>IDENTIFICATION</scope>
</reference>
<feature type="compositionally biased region" description="Basic and acidic residues" evidence="2">
    <location>
        <begin position="383"/>
        <end position="395"/>
    </location>
</feature>
<feature type="compositionally biased region" description="Basic and acidic residues" evidence="2">
    <location>
        <begin position="274"/>
        <end position="283"/>
    </location>
</feature>
<feature type="compositionally biased region" description="Low complexity" evidence="2">
    <location>
        <begin position="91"/>
        <end position="103"/>
    </location>
</feature>
<feature type="region of interest" description="Disordered" evidence="2">
    <location>
        <begin position="266"/>
        <end position="325"/>
    </location>
</feature>
<organism evidence="3">
    <name type="scientific">Anopheles coluzzii</name>
    <name type="common">African malaria mosquito</name>
    <dbReference type="NCBI Taxonomy" id="1518534"/>
    <lineage>
        <taxon>Eukaryota</taxon>
        <taxon>Metazoa</taxon>
        <taxon>Ecdysozoa</taxon>
        <taxon>Arthropoda</taxon>
        <taxon>Hexapoda</taxon>
        <taxon>Insecta</taxon>
        <taxon>Pterygota</taxon>
        <taxon>Neoptera</taxon>
        <taxon>Endopterygota</taxon>
        <taxon>Diptera</taxon>
        <taxon>Nematocera</taxon>
        <taxon>Culicoidea</taxon>
        <taxon>Culicidae</taxon>
        <taxon>Anophelinae</taxon>
        <taxon>Anopheles</taxon>
    </lineage>
</organism>
<feature type="compositionally biased region" description="Acidic residues" evidence="2">
    <location>
        <begin position="286"/>
        <end position="297"/>
    </location>
</feature>
<feature type="compositionally biased region" description="Basic and acidic residues" evidence="2">
    <location>
        <begin position="350"/>
        <end position="369"/>
    </location>
</feature>
<dbReference type="AlphaFoldDB" id="A0A8W7PLR8"/>
<evidence type="ECO:0000256" key="2">
    <source>
        <dbReference type="SAM" id="MobiDB-lite"/>
    </source>
</evidence>
<protein>
    <submittedName>
        <fullName evidence="3">Uncharacterized protein</fullName>
    </submittedName>
</protein>
<feature type="region of interest" description="Disordered" evidence="2">
    <location>
        <begin position="338"/>
        <end position="395"/>
    </location>
</feature>
<sequence>MEEPDRDAAHVGAVGKVDTRNDALTVSFSSEDSDSWTLLGKESDRQSKEPSGVQEVIKEEVTVEEGKGQPSRKQRHDSHRSTDSQLDESSDGISIISESDASSLPMEEDLHDDRGTLHFSRTIDLKAADYEPLTPPFTPDDVKTVKEEGSIQRKRVQVKHADENSVEPVQSMVEHSPVSNANWIIFSLIATGMVAVILGNSMRLQNRVNEINFEHEKRISELELENNILKNEMNKLRHLYTRSELDEQVQRAEFEWMDALREANVVEPTEDYEEPTREAKAAEATDGSDDDDDDDEDDHYKKKFDQRETFSDHNHDGKSSETNRAKQTEALDERIQHIREPAGEGSYLEQYKRAESKKGKRHQEDDYYHGQKHNKHANKQQQQRKDGDWNEKRYKGRDEYRQNGAYLASATQKTRSPSLYRWQVTLLFLVLPFGHLFS</sequence>
<feature type="compositionally biased region" description="Basic and acidic residues" evidence="2">
    <location>
        <begin position="56"/>
        <end position="67"/>
    </location>
</feature>
<feature type="compositionally biased region" description="Basic and acidic residues" evidence="2">
    <location>
        <begin position="140"/>
        <end position="149"/>
    </location>
</feature>
<name>A0A8W7PLR8_ANOCL</name>